<protein>
    <submittedName>
        <fullName evidence="1">Uncharacterized protein</fullName>
    </submittedName>
</protein>
<evidence type="ECO:0000313" key="2">
    <source>
        <dbReference type="Proteomes" id="UP000726737"/>
    </source>
</evidence>
<dbReference type="OrthoDB" id="2441267at2759"/>
<keyword evidence="2" id="KW-1185">Reference proteome</keyword>
<sequence>QLFSRVPLEILSKDAHHIRIFTAHPTFNIALRLPNLVEPSILKYQYPGDFTSDADGADGTGSEMVALNPHVQKLPWTGPEDAHPLLTEPLMDLSCPTHLQLGHWQGSGDALKRVLDVMASTLTSLRLYSIQGVERHSSRQRAWSRHRGVTSMLLKPVKPGGISWTGGLR</sequence>
<name>A0A9P6PKF3_9FUNG</name>
<feature type="non-terminal residue" evidence="1">
    <location>
        <position position="1"/>
    </location>
</feature>
<reference evidence="1" key="1">
    <citation type="journal article" date="2020" name="Fungal Divers.">
        <title>Resolving the Mortierellaceae phylogeny through synthesis of multi-gene phylogenetics and phylogenomics.</title>
        <authorList>
            <person name="Vandepol N."/>
            <person name="Liber J."/>
            <person name="Desiro A."/>
            <person name="Na H."/>
            <person name="Kennedy M."/>
            <person name="Barry K."/>
            <person name="Grigoriev I.V."/>
            <person name="Miller A.N."/>
            <person name="O'Donnell K."/>
            <person name="Stajich J.E."/>
            <person name="Bonito G."/>
        </authorList>
    </citation>
    <scope>NUCLEOTIDE SEQUENCE</scope>
    <source>
        <strain evidence="1">KOD948</strain>
    </source>
</reference>
<organism evidence="1 2">
    <name type="scientific">Mortierella polycephala</name>
    <dbReference type="NCBI Taxonomy" id="41804"/>
    <lineage>
        <taxon>Eukaryota</taxon>
        <taxon>Fungi</taxon>
        <taxon>Fungi incertae sedis</taxon>
        <taxon>Mucoromycota</taxon>
        <taxon>Mortierellomycotina</taxon>
        <taxon>Mortierellomycetes</taxon>
        <taxon>Mortierellales</taxon>
        <taxon>Mortierellaceae</taxon>
        <taxon>Mortierella</taxon>
    </lineage>
</organism>
<comment type="caution">
    <text evidence="1">The sequence shown here is derived from an EMBL/GenBank/DDBJ whole genome shotgun (WGS) entry which is preliminary data.</text>
</comment>
<evidence type="ECO:0000313" key="1">
    <source>
        <dbReference type="EMBL" id="KAG0248717.1"/>
    </source>
</evidence>
<dbReference type="EMBL" id="JAAAJA010000934">
    <property type="protein sequence ID" value="KAG0248717.1"/>
    <property type="molecule type" value="Genomic_DNA"/>
</dbReference>
<dbReference type="Proteomes" id="UP000726737">
    <property type="component" value="Unassembled WGS sequence"/>
</dbReference>
<accession>A0A9P6PKF3</accession>
<proteinExistence type="predicted"/>
<dbReference type="AlphaFoldDB" id="A0A9P6PKF3"/>
<gene>
    <name evidence="1" type="ORF">BG011_009984</name>
</gene>